<dbReference type="Proteomes" id="UP000248405">
    <property type="component" value="Unassembled WGS sequence"/>
</dbReference>
<dbReference type="EMBL" id="KZ821643">
    <property type="protein sequence ID" value="PYH64504.1"/>
    <property type="molecule type" value="Genomic_DNA"/>
</dbReference>
<evidence type="ECO:0000313" key="2">
    <source>
        <dbReference type="EMBL" id="PYH64504.1"/>
    </source>
</evidence>
<keyword evidence="3" id="KW-1185">Reference proteome</keyword>
<reference evidence="2" key="1">
    <citation type="submission" date="2016-12" db="EMBL/GenBank/DDBJ databases">
        <title>The genomes of Aspergillus section Nigri reveals drivers in fungal speciation.</title>
        <authorList>
            <consortium name="DOE Joint Genome Institute"/>
            <person name="Vesth T.C."/>
            <person name="Nybo J."/>
            <person name="Theobald S."/>
            <person name="Brandl J."/>
            <person name="Frisvad J.C."/>
            <person name="Nielsen K.F."/>
            <person name="Lyhne E.K."/>
            <person name="Kogle M.E."/>
            <person name="Kuo A."/>
            <person name="Riley R."/>
            <person name="Clum A."/>
            <person name="Nolan M."/>
            <person name="Lipzen A."/>
            <person name="Salamov A."/>
            <person name="Henrissat B."/>
            <person name="Wiebenga A."/>
            <person name="De Vries R.P."/>
            <person name="Grigoriev I.V."/>
            <person name="Mortensen U.H."/>
            <person name="Andersen M.R."/>
            <person name="Baker S.E."/>
        </authorList>
    </citation>
    <scope>NUCLEOTIDE SEQUENCE [LARGE SCALE GENOMIC DNA]</scope>
    <source>
        <strain evidence="2">CBS 113365</strain>
    </source>
</reference>
<feature type="region of interest" description="Disordered" evidence="1">
    <location>
        <begin position="50"/>
        <end position="83"/>
    </location>
</feature>
<accession>A0A319AY16</accession>
<dbReference type="AlphaFoldDB" id="A0A319AY16"/>
<dbReference type="RefSeq" id="XP_025558298.1">
    <property type="nucleotide sequence ID" value="XM_025701729.1"/>
</dbReference>
<organism evidence="2 3">
    <name type="scientific">Aspergillus vadensis (strain CBS 113365 / IMI 142717 / IBT 24658)</name>
    <dbReference type="NCBI Taxonomy" id="1448311"/>
    <lineage>
        <taxon>Eukaryota</taxon>
        <taxon>Fungi</taxon>
        <taxon>Dikarya</taxon>
        <taxon>Ascomycota</taxon>
        <taxon>Pezizomycotina</taxon>
        <taxon>Eurotiomycetes</taxon>
        <taxon>Eurotiomycetidae</taxon>
        <taxon>Eurotiales</taxon>
        <taxon>Aspergillaceae</taxon>
        <taxon>Aspergillus</taxon>
        <taxon>Aspergillus subgen. Circumdati</taxon>
    </lineage>
</organism>
<gene>
    <name evidence="2" type="ORF">BO88DRAFT_179539</name>
</gene>
<sequence length="83" mass="8813">MSAMRVRTAAAALVHLVHLGPWSLHRLLRRLVSHALLPISSSLTSITPSLTSSAISPGSQCAPVSPPFSRRARIRPAAGNPQQ</sequence>
<dbReference type="GeneID" id="37206321"/>
<name>A0A319AY16_ASPVC</name>
<protein>
    <submittedName>
        <fullName evidence="2">Uncharacterized protein</fullName>
    </submittedName>
</protein>
<proteinExistence type="predicted"/>
<evidence type="ECO:0000256" key="1">
    <source>
        <dbReference type="SAM" id="MobiDB-lite"/>
    </source>
</evidence>
<evidence type="ECO:0000313" key="3">
    <source>
        <dbReference type="Proteomes" id="UP000248405"/>
    </source>
</evidence>